<evidence type="ECO:0000313" key="3">
    <source>
        <dbReference type="WBParaSite" id="Minc3s03815g34889"/>
    </source>
</evidence>
<dbReference type="InterPro" id="IPR043519">
    <property type="entry name" value="NT_sf"/>
</dbReference>
<proteinExistence type="predicted"/>
<feature type="domain" description="Poly(A) RNA polymerase mitochondrial-like central palm" evidence="1">
    <location>
        <begin position="19"/>
        <end position="116"/>
    </location>
</feature>
<evidence type="ECO:0000259" key="1">
    <source>
        <dbReference type="Pfam" id="PF22600"/>
    </source>
</evidence>
<evidence type="ECO:0000313" key="2">
    <source>
        <dbReference type="Proteomes" id="UP000887563"/>
    </source>
</evidence>
<dbReference type="GO" id="GO:0031123">
    <property type="term" value="P:RNA 3'-end processing"/>
    <property type="evidence" value="ECO:0007669"/>
    <property type="project" value="TreeGrafter"/>
</dbReference>
<name>A0A914N3T8_MELIC</name>
<dbReference type="GO" id="GO:0016779">
    <property type="term" value="F:nucleotidyltransferase activity"/>
    <property type="evidence" value="ECO:0007669"/>
    <property type="project" value="TreeGrafter"/>
</dbReference>
<dbReference type="PANTHER" id="PTHR12271">
    <property type="entry name" value="POLY A POLYMERASE CID PAP -RELATED"/>
    <property type="match status" value="1"/>
</dbReference>
<reference evidence="3" key="1">
    <citation type="submission" date="2022-11" db="UniProtKB">
        <authorList>
            <consortium name="WormBaseParasite"/>
        </authorList>
    </citation>
    <scope>IDENTIFICATION</scope>
</reference>
<dbReference type="Gene3D" id="1.10.1410.10">
    <property type="match status" value="1"/>
</dbReference>
<dbReference type="WBParaSite" id="Minc3s03815g34889">
    <property type="protein sequence ID" value="Minc3s03815g34889"/>
    <property type="gene ID" value="Minc3s03815g34889"/>
</dbReference>
<protein>
    <submittedName>
        <fullName evidence="3">Polymerase nucleotidyl transferase domain-containing protein</fullName>
    </submittedName>
</protein>
<organism evidence="2 3">
    <name type="scientific">Meloidogyne incognita</name>
    <name type="common">Southern root-knot nematode worm</name>
    <name type="synonym">Oxyuris incognita</name>
    <dbReference type="NCBI Taxonomy" id="6306"/>
    <lineage>
        <taxon>Eukaryota</taxon>
        <taxon>Metazoa</taxon>
        <taxon>Ecdysozoa</taxon>
        <taxon>Nematoda</taxon>
        <taxon>Chromadorea</taxon>
        <taxon>Rhabditida</taxon>
        <taxon>Tylenchina</taxon>
        <taxon>Tylenchomorpha</taxon>
        <taxon>Tylenchoidea</taxon>
        <taxon>Meloidogynidae</taxon>
        <taxon>Meloidogyninae</taxon>
        <taxon>Meloidogyne</taxon>
        <taxon>Meloidogyne incognita group</taxon>
    </lineage>
</organism>
<dbReference type="CDD" id="cd05402">
    <property type="entry name" value="NT_PAP_TUTase"/>
    <property type="match status" value="1"/>
</dbReference>
<dbReference type="AlphaFoldDB" id="A0A914N3T8"/>
<dbReference type="Gene3D" id="3.30.460.10">
    <property type="entry name" value="Beta Polymerase, domain 2"/>
    <property type="match status" value="1"/>
</dbReference>
<keyword evidence="2" id="KW-1185">Reference proteome</keyword>
<sequence>MILEKEYYEIKKFLEEKIEIKIQLFGSTLSNLCTENSDIDIAVFESDIKNTGMLLKKIGRELKIKYGADKVHKENLIIQAKIPLLEMQIDKESNRITIQITIENEAGVINSLHIRMLTEIEPKLKYIWMNIKKWAEINNVIDSKNGRFAAYTLLILVNFYLLSLSKPAVPNIWKIIEEERNYSEINHIELGNRIFENIGESFENTEYGTARLFAGFFKFMVDIDFDKYSISNTEENWLKDKNTEKYPVVIENPFNNQQNSARSVKKENWENIKEKFTIANNKIIQGFNRELFHELIGNREICEKLSELDLQKEEEILKEDENEETIENVDWRKLNRNYLKKMRKI</sequence>
<dbReference type="PANTHER" id="PTHR12271:SF40">
    <property type="entry name" value="POLY(A) RNA POLYMERASE GLD2"/>
    <property type="match status" value="1"/>
</dbReference>
<dbReference type="InterPro" id="IPR054708">
    <property type="entry name" value="MTPAP-like_central"/>
</dbReference>
<dbReference type="SUPFAM" id="SSF81631">
    <property type="entry name" value="PAP/OAS1 substrate-binding domain"/>
    <property type="match status" value="1"/>
</dbReference>
<dbReference type="SUPFAM" id="SSF81301">
    <property type="entry name" value="Nucleotidyltransferase"/>
    <property type="match status" value="1"/>
</dbReference>
<accession>A0A914N3T8</accession>
<dbReference type="Pfam" id="PF22600">
    <property type="entry name" value="MTPAP-like_central"/>
    <property type="match status" value="1"/>
</dbReference>
<dbReference type="Proteomes" id="UP000887563">
    <property type="component" value="Unplaced"/>
</dbReference>